<evidence type="ECO:0000256" key="1">
    <source>
        <dbReference type="ARBA" id="ARBA00004141"/>
    </source>
</evidence>
<dbReference type="AlphaFoldDB" id="A0A3N4KIT3"/>
<feature type="domain" description="MARVEL" evidence="6">
    <location>
        <begin position="23"/>
        <end position="141"/>
    </location>
</feature>
<evidence type="ECO:0000313" key="8">
    <source>
        <dbReference type="Proteomes" id="UP000277580"/>
    </source>
</evidence>
<protein>
    <recommendedName>
        <fullName evidence="6">MARVEL domain-containing protein</fullName>
    </recommendedName>
</protein>
<dbReference type="InParanoid" id="A0A3N4KIT3"/>
<organism evidence="7 8">
    <name type="scientific">Morchella conica CCBAS932</name>
    <dbReference type="NCBI Taxonomy" id="1392247"/>
    <lineage>
        <taxon>Eukaryota</taxon>
        <taxon>Fungi</taxon>
        <taxon>Dikarya</taxon>
        <taxon>Ascomycota</taxon>
        <taxon>Pezizomycotina</taxon>
        <taxon>Pezizomycetes</taxon>
        <taxon>Pezizales</taxon>
        <taxon>Morchellaceae</taxon>
        <taxon>Morchella</taxon>
    </lineage>
</organism>
<dbReference type="EMBL" id="ML119143">
    <property type="protein sequence ID" value="RPB10466.1"/>
    <property type="molecule type" value="Genomic_DNA"/>
</dbReference>
<evidence type="ECO:0000256" key="4">
    <source>
        <dbReference type="ARBA" id="ARBA00023136"/>
    </source>
</evidence>
<keyword evidence="2 5" id="KW-0812">Transmembrane</keyword>
<comment type="subcellular location">
    <subcellularLocation>
        <location evidence="1">Membrane</location>
        <topology evidence="1">Multi-pass membrane protein</topology>
    </subcellularLocation>
</comment>
<dbReference type="Pfam" id="PF01284">
    <property type="entry name" value="MARVEL"/>
    <property type="match status" value="1"/>
</dbReference>
<reference evidence="7 8" key="1">
    <citation type="journal article" date="2018" name="Nat. Ecol. Evol.">
        <title>Pezizomycetes genomes reveal the molecular basis of ectomycorrhizal truffle lifestyle.</title>
        <authorList>
            <person name="Murat C."/>
            <person name="Payen T."/>
            <person name="Noel B."/>
            <person name="Kuo A."/>
            <person name="Morin E."/>
            <person name="Chen J."/>
            <person name="Kohler A."/>
            <person name="Krizsan K."/>
            <person name="Balestrini R."/>
            <person name="Da Silva C."/>
            <person name="Montanini B."/>
            <person name="Hainaut M."/>
            <person name="Levati E."/>
            <person name="Barry K.W."/>
            <person name="Belfiori B."/>
            <person name="Cichocki N."/>
            <person name="Clum A."/>
            <person name="Dockter R.B."/>
            <person name="Fauchery L."/>
            <person name="Guy J."/>
            <person name="Iotti M."/>
            <person name="Le Tacon F."/>
            <person name="Lindquist E.A."/>
            <person name="Lipzen A."/>
            <person name="Malagnac F."/>
            <person name="Mello A."/>
            <person name="Molinier V."/>
            <person name="Miyauchi S."/>
            <person name="Poulain J."/>
            <person name="Riccioni C."/>
            <person name="Rubini A."/>
            <person name="Sitrit Y."/>
            <person name="Splivallo R."/>
            <person name="Traeger S."/>
            <person name="Wang M."/>
            <person name="Zifcakova L."/>
            <person name="Wipf D."/>
            <person name="Zambonelli A."/>
            <person name="Paolocci F."/>
            <person name="Nowrousian M."/>
            <person name="Ottonello S."/>
            <person name="Baldrian P."/>
            <person name="Spatafora J.W."/>
            <person name="Henrissat B."/>
            <person name="Nagy L.G."/>
            <person name="Aury J.M."/>
            <person name="Wincker P."/>
            <person name="Grigoriev I.V."/>
            <person name="Bonfante P."/>
            <person name="Martin F.M."/>
        </authorList>
    </citation>
    <scope>NUCLEOTIDE SEQUENCE [LARGE SCALE GENOMIC DNA]</scope>
    <source>
        <strain evidence="7 8">CCBAS932</strain>
    </source>
</reference>
<evidence type="ECO:0000313" key="7">
    <source>
        <dbReference type="EMBL" id="RPB10466.1"/>
    </source>
</evidence>
<dbReference type="Proteomes" id="UP000277580">
    <property type="component" value="Unassembled WGS sequence"/>
</dbReference>
<keyword evidence="3 5" id="KW-1133">Transmembrane helix</keyword>
<gene>
    <name evidence="7" type="ORF">P167DRAFT_525878</name>
</gene>
<evidence type="ECO:0000256" key="5">
    <source>
        <dbReference type="SAM" id="Phobius"/>
    </source>
</evidence>
<evidence type="ECO:0000256" key="2">
    <source>
        <dbReference type="ARBA" id="ARBA00022692"/>
    </source>
</evidence>
<feature type="transmembrane region" description="Helical" evidence="5">
    <location>
        <begin position="130"/>
        <end position="148"/>
    </location>
</feature>
<dbReference type="PANTHER" id="PTHR42083">
    <property type="entry name" value="MARVEL DOMAIN-CONTAINING PROTEIN"/>
    <property type="match status" value="1"/>
</dbReference>
<feature type="transmembrane region" description="Helical" evidence="5">
    <location>
        <begin position="93"/>
        <end position="110"/>
    </location>
</feature>
<dbReference type="InterPro" id="IPR008253">
    <property type="entry name" value="Marvel"/>
</dbReference>
<feature type="transmembrane region" description="Helical" evidence="5">
    <location>
        <begin position="61"/>
        <end position="81"/>
    </location>
</feature>
<dbReference type="OrthoDB" id="5363290at2759"/>
<evidence type="ECO:0000259" key="6">
    <source>
        <dbReference type="Pfam" id="PF01284"/>
    </source>
</evidence>
<proteinExistence type="predicted"/>
<feature type="transmembrane region" description="Helical" evidence="5">
    <location>
        <begin position="20"/>
        <end position="41"/>
    </location>
</feature>
<dbReference type="GO" id="GO:0016020">
    <property type="term" value="C:membrane"/>
    <property type="evidence" value="ECO:0007669"/>
    <property type="project" value="UniProtKB-SubCell"/>
</dbReference>
<keyword evidence="4 5" id="KW-0472">Membrane</keyword>
<accession>A0A3N4KIT3</accession>
<evidence type="ECO:0000256" key="3">
    <source>
        <dbReference type="ARBA" id="ARBA00022989"/>
    </source>
</evidence>
<sequence length="163" mass="18061">MLKTTRLSSHPPHPLGLPGLIAHTALRALQLLIALVITGIYGRDLHRASQVHESADSRWVYAMVVAALTILTTLIFLVPAVRCARFWPADGALFFLWMVLFAVFGKLYLGEDCEGSGACGRMKTAVWFDLVGMLLWLATFVGGAFLFWKERHSRTIFTGRGTV</sequence>
<name>A0A3N4KIT3_9PEZI</name>
<keyword evidence="8" id="KW-1185">Reference proteome</keyword>
<dbReference type="PANTHER" id="PTHR42083:SF1">
    <property type="entry name" value="MARVEL DOMAIN-CONTAINING PROTEIN"/>
    <property type="match status" value="1"/>
</dbReference>